<dbReference type="Gene3D" id="3.40.30.10">
    <property type="entry name" value="Glutaredoxin"/>
    <property type="match status" value="1"/>
</dbReference>
<dbReference type="SUPFAM" id="SSF52833">
    <property type="entry name" value="Thioredoxin-like"/>
    <property type="match status" value="1"/>
</dbReference>
<dbReference type="CDD" id="cd02066">
    <property type="entry name" value="GRX_family"/>
    <property type="match status" value="1"/>
</dbReference>
<dbReference type="InterPro" id="IPR002109">
    <property type="entry name" value="Glutaredoxin"/>
</dbReference>
<dbReference type="PROSITE" id="PS51354">
    <property type="entry name" value="GLUTAREDOXIN_2"/>
    <property type="match status" value="1"/>
</dbReference>
<feature type="domain" description="Glutaredoxin" evidence="2">
    <location>
        <begin position="5"/>
        <end position="63"/>
    </location>
</feature>
<dbReference type="InterPro" id="IPR006869">
    <property type="entry name" value="DUF547"/>
</dbReference>
<dbReference type="GO" id="GO:0035556">
    <property type="term" value="P:intracellular signal transduction"/>
    <property type="evidence" value="ECO:0007669"/>
    <property type="project" value="InterPro"/>
</dbReference>
<gene>
    <name evidence="5" type="ORF">SEMRO_664_G183670.1</name>
</gene>
<evidence type="ECO:0000259" key="3">
    <source>
        <dbReference type="Pfam" id="PF00610"/>
    </source>
</evidence>
<accession>A0A9N8E4P4</accession>
<evidence type="ECO:0000313" key="6">
    <source>
        <dbReference type="Proteomes" id="UP001153069"/>
    </source>
</evidence>
<dbReference type="SUPFAM" id="SSF46785">
    <property type="entry name" value="Winged helix' DNA-binding domain"/>
    <property type="match status" value="1"/>
</dbReference>
<feature type="region of interest" description="Disordered" evidence="1">
    <location>
        <begin position="97"/>
        <end position="129"/>
    </location>
</feature>
<dbReference type="Pfam" id="PF00610">
    <property type="entry name" value="DEP"/>
    <property type="match status" value="1"/>
</dbReference>
<dbReference type="InterPro" id="IPR000591">
    <property type="entry name" value="DEP_dom"/>
</dbReference>
<feature type="domain" description="DEP" evidence="3">
    <location>
        <begin position="153"/>
        <end position="218"/>
    </location>
</feature>
<dbReference type="Gene3D" id="1.10.10.10">
    <property type="entry name" value="Winged helix-like DNA-binding domain superfamily/Winged helix DNA-binding domain"/>
    <property type="match status" value="1"/>
</dbReference>
<reference evidence="5" key="1">
    <citation type="submission" date="2020-06" db="EMBL/GenBank/DDBJ databases">
        <authorList>
            <consortium name="Plant Systems Biology data submission"/>
        </authorList>
    </citation>
    <scope>NUCLEOTIDE SEQUENCE</scope>
    <source>
        <strain evidence="5">D6</strain>
    </source>
</reference>
<dbReference type="AlphaFoldDB" id="A0A9N8E4P4"/>
<evidence type="ECO:0000259" key="4">
    <source>
        <dbReference type="Pfam" id="PF04784"/>
    </source>
</evidence>
<dbReference type="InterPro" id="IPR036388">
    <property type="entry name" value="WH-like_DNA-bd_sf"/>
</dbReference>
<dbReference type="PRINTS" id="PR00160">
    <property type="entry name" value="GLUTAREDOXIN"/>
</dbReference>
<sequence>MGRLTLFSVDDCVHCVRLTQALKDHEIPYTEISLATHPHRRPDMLSITDRLTVPQVFFNETHIGGADDTFKVLEKWYHMDPSKSIRAQFHELVAAQPDPTDPRLAPSTDAPAQPSKAPTRPQTDKLKLPDGSYSSVISVMEKLKKILPCSSCKSKRVIYKRSFTGEEATKVFLKDFKQITTEEEAIRFGEYLRRASILHSLVDDTTEFTASHKTIYRLQCFMTPNILNTYRVWNTVVDHDYMAILGRLKVMLDKVEKDSNSKTNSKSMTSKSMAVFEEAVCELQRVDLSQLDTPSSLKAFGINVYNLMIKYAFFRVGIGSSSRARSAFFNGVKFQIGSEVFSFQDWEHGLLRANRKAPYSMKHQFGRKDPRLAMALPNVDCRLHFALNCGAKSCPPQRTFTADGVEEELRIVSMAFCEDDSNVEIDAKRRILYLNKIMSWYRVDFCDSEKELPGKLLEYLRGEKRETLERLLQSRKPITVSYKTYDWSNDGDFAAFDSAVLRADVQRLMGSLKFKIKRKKSNVGLPVLGESTERSCTERSSGEIASSLLTPCFN</sequence>
<protein>
    <recommendedName>
        <fullName evidence="7">Glutaredoxin domain-containing protein</fullName>
    </recommendedName>
</protein>
<proteinExistence type="predicted"/>
<dbReference type="InterPro" id="IPR036249">
    <property type="entry name" value="Thioredoxin-like_sf"/>
</dbReference>
<evidence type="ECO:0000259" key="2">
    <source>
        <dbReference type="Pfam" id="PF00462"/>
    </source>
</evidence>
<organism evidence="5 6">
    <name type="scientific">Seminavis robusta</name>
    <dbReference type="NCBI Taxonomy" id="568900"/>
    <lineage>
        <taxon>Eukaryota</taxon>
        <taxon>Sar</taxon>
        <taxon>Stramenopiles</taxon>
        <taxon>Ochrophyta</taxon>
        <taxon>Bacillariophyta</taxon>
        <taxon>Bacillariophyceae</taxon>
        <taxon>Bacillariophycidae</taxon>
        <taxon>Naviculales</taxon>
        <taxon>Naviculaceae</taxon>
        <taxon>Seminavis</taxon>
    </lineage>
</organism>
<keyword evidence="6" id="KW-1185">Reference proteome</keyword>
<feature type="domain" description="DUF547" evidence="4">
    <location>
        <begin position="296"/>
        <end position="416"/>
    </location>
</feature>
<dbReference type="InterPro" id="IPR036390">
    <property type="entry name" value="WH_DNA-bd_sf"/>
</dbReference>
<dbReference type="EMBL" id="CAICTM010000663">
    <property type="protein sequence ID" value="CAB9514612.1"/>
    <property type="molecule type" value="Genomic_DNA"/>
</dbReference>
<dbReference type="PANTHER" id="PTHR46361:SF3">
    <property type="entry name" value="ELECTRON CARRIER_ PROTEIN DISULFIDE OXIDOREDUCTASE"/>
    <property type="match status" value="1"/>
</dbReference>
<dbReference type="PANTHER" id="PTHR46361">
    <property type="entry name" value="ELECTRON CARRIER/ PROTEIN DISULFIDE OXIDOREDUCTASE"/>
    <property type="match status" value="1"/>
</dbReference>
<dbReference type="Pfam" id="PF00462">
    <property type="entry name" value="Glutaredoxin"/>
    <property type="match status" value="1"/>
</dbReference>
<comment type="caution">
    <text evidence="5">The sequence shown here is derived from an EMBL/GenBank/DDBJ whole genome shotgun (WGS) entry which is preliminary data.</text>
</comment>
<evidence type="ECO:0008006" key="7">
    <source>
        <dbReference type="Google" id="ProtNLM"/>
    </source>
</evidence>
<evidence type="ECO:0000313" key="5">
    <source>
        <dbReference type="EMBL" id="CAB9514612.1"/>
    </source>
</evidence>
<dbReference type="Proteomes" id="UP001153069">
    <property type="component" value="Unassembled WGS sequence"/>
</dbReference>
<evidence type="ECO:0000256" key="1">
    <source>
        <dbReference type="SAM" id="MobiDB-lite"/>
    </source>
</evidence>
<dbReference type="OrthoDB" id="41681at2759"/>
<name>A0A9N8E4P4_9STRA</name>
<dbReference type="InterPro" id="IPR014025">
    <property type="entry name" value="Glutaredoxin_subgr"/>
</dbReference>
<dbReference type="Pfam" id="PF04784">
    <property type="entry name" value="DUF547"/>
    <property type="match status" value="1"/>
</dbReference>